<accession>A0A084FX10</accession>
<feature type="compositionally biased region" description="Basic and acidic residues" evidence="1">
    <location>
        <begin position="473"/>
        <end position="483"/>
    </location>
</feature>
<evidence type="ECO:0000313" key="2">
    <source>
        <dbReference type="EMBL" id="KEZ39622.1"/>
    </source>
</evidence>
<dbReference type="Proteomes" id="UP000028545">
    <property type="component" value="Unassembled WGS sequence"/>
</dbReference>
<dbReference type="OrthoDB" id="10259785at2759"/>
<feature type="compositionally biased region" description="Basic and acidic residues" evidence="1">
    <location>
        <begin position="254"/>
        <end position="273"/>
    </location>
</feature>
<feature type="region of interest" description="Disordered" evidence="1">
    <location>
        <begin position="1"/>
        <end position="443"/>
    </location>
</feature>
<dbReference type="VEuPathDB" id="FungiDB:SAPIO_CDS9545"/>
<feature type="region of interest" description="Disordered" evidence="1">
    <location>
        <begin position="463"/>
        <end position="543"/>
    </location>
</feature>
<proteinExistence type="predicted"/>
<dbReference type="EMBL" id="JOWA01000143">
    <property type="protein sequence ID" value="KEZ39622.1"/>
    <property type="molecule type" value="Genomic_DNA"/>
</dbReference>
<feature type="compositionally biased region" description="Low complexity" evidence="1">
    <location>
        <begin position="168"/>
        <end position="179"/>
    </location>
</feature>
<dbReference type="HOGENOM" id="CLU_010037_0_0_1"/>
<feature type="compositionally biased region" description="Pro residues" evidence="1">
    <location>
        <begin position="534"/>
        <end position="543"/>
    </location>
</feature>
<dbReference type="OMA" id="GYQDWYT"/>
<sequence>MAEPKFDIHNLLQTGSFPTARGRSSERGSWESLERSPRFYSGTNSQLDEPVISLADPEIPPRYSTPPPPPTVEDSEDVDGEYADEEPKFPGDIDQHPVLLENEDYIYAHNPEQRFVLVSNPSDSKPQTVKPDEDAEGRRGRPPKRDTPDSKRTDSPVKNDGGSSPTMAAAAAVAGAAAASKLNARGSLREKRPSLNRRKSPHDLPRLDTEMPSGGEPQRRTSRHIRSRSSTATYNDDYRYREPSSPDYGGGGRSFRDDFLSPEIIKHGPRNREQAYYPSSTHTQPSRPKEEFDDRLDGPSFSRGPHSVSPVRVGRSRPGSEYPSKHTSRRSSRGSPPRPETLRGPASRRPESPPRRETRPRRYDPYSDEDVISETASTRRNPRKAVVVHDERASTGNLLGSGDLRHMASSRSRSRSTTVGGASPNLYPDAAPRGPRSPGTFSSQIFESPAIAPAYPTVDFMPSHDPVSYQGRGHWDSRPRPRDLQGYVPNPIQISGPSGPREPIDSGRSRYMQHAWQHSEPRNQTPANASNPFMPSPSIRPSPSPQKDISVLKYFEDPRHSGLPVLPQCPRKEPVAGMTDWLTLPRCDNFNICPTCYAGLFSDSSFRTHFIPAPWRPMDQKICCDIGASLWYPIAWLLTTKKRLPDLRLLTSVADINWNTTAVGEGCPGGRKMTRIWHTIKDPTTRRAVPNFTVCYECTTVIEALLPNLRGILVIPETLNPKSSGQCSMHPTGDRQMPLLYFDALEKASEMALTNGTSPSITQLVDDISSISSLSLTRVTRVSDCPRDKTMHNKKWYILASLPELTICDDCFEEVVYPRLSESPSLTEKFSIYAYRVPIATCQLYSERMRALFEEACRRKDLRQLEDAVIERKNKEVEIQAKLSQLKAQPQNDPWIEEAVKKLEQLWKKWE</sequence>
<dbReference type="RefSeq" id="XP_016639421.1">
    <property type="nucleotide sequence ID" value="XM_016790911.1"/>
</dbReference>
<feature type="compositionally biased region" description="Basic and acidic residues" evidence="1">
    <location>
        <begin position="23"/>
        <end position="37"/>
    </location>
</feature>
<feature type="compositionally biased region" description="Polar residues" evidence="1">
    <location>
        <begin position="277"/>
        <end position="286"/>
    </location>
</feature>
<comment type="caution">
    <text evidence="2">The sequence shown here is derived from an EMBL/GenBank/DDBJ whole genome shotgun (WGS) entry which is preliminary data.</text>
</comment>
<dbReference type="KEGG" id="sapo:SAPIO_CDS9545"/>
<evidence type="ECO:0000313" key="3">
    <source>
        <dbReference type="Proteomes" id="UP000028545"/>
    </source>
</evidence>
<evidence type="ECO:0000256" key="1">
    <source>
        <dbReference type="SAM" id="MobiDB-lite"/>
    </source>
</evidence>
<feature type="compositionally biased region" description="Acidic residues" evidence="1">
    <location>
        <begin position="73"/>
        <end position="84"/>
    </location>
</feature>
<gene>
    <name evidence="2" type="ORF">SAPIO_CDS9545</name>
</gene>
<protein>
    <recommendedName>
        <fullName evidence="4">Ser arg-related nuclear matrix protein</fullName>
    </recommendedName>
</protein>
<reference evidence="2 3" key="1">
    <citation type="journal article" date="2014" name="Genome Announc.">
        <title>Draft genome sequence of the pathogenic fungus Scedosporium apiospermum.</title>
        <authorList>
            <person name="Vandeputte P."/>
            <person name="Ghamrawi S."/>
            <person name="Rechenmann M."/>
            <person name="Iltis A."/>
            <person name="Giraud S."/>
            <person name="Fleury M."/>
            <person name="Thornton C."/>
            <person name="Delhaes L."/>
            <person name="Meyer W."/>
            <person name="Papon N."/>
            <person name="Bouchara J.P."/>
        </authorList>
    </citation>
    <scope>NUCLEOTIDE SEQUENCE [LARGE SCALE GENOMIC DNA]</scope>
    <source>
        <strain evidence="2 3">IHEM 14462</strain>
    </source>
</reference>
<feature type="compositionally biased region" description="Basic and acidic residues" evidence="1">
    <location>
        <begin position="85"/>
        <end position="95"/>
    </location>
</feature>
<feature type="compositionally biased region" description="Pro residues" evidence="1">
    <location>
        <begin position="58"/>
        <end position="71"/>
    </location>
</feature>
<feature type="compositionally biased region" description="Polar residues" evidence="1">
    <location>
        <begin position="522"/>
        <end position="531"/>
    </location>
</feature>
<organism evidence="2 3">
    <name type="scientific">Pseudallescheria apiosperma</name>
    <name type="common">Scedosporium apiospermum</name>
    <dbReference type="NCBI Taxonomy" id="563466"/>
    <lineage>
        <taxon>Eukaryota</taxon>
        <taxon>Fungi</taxon>
        <taxon>Dikarya</taxon>
        <taxon>Ascomycota</taxon>
        <taxon>Pezizomycotina</taxon>
        <taxon>Sordariomycetes</taxon>
        <taxon>Hypocreomycetidae</taxon>
        <taxon>Microascales</taxon>
        <taxon>Microascaceae</taxon>
        <taxon>Scedosporium</taxon>
    </lineage>
</organism>
<feature type="compositionally biased region" description="Basic and acidic residues" evidence="1">
    <location>
        <begin position="348"/>
        <end position="365"/>
    </location>
</feature>
<feature type="compositionally biased region" description="Basic and acidic residues" evidence="1">
    <location>
        <begin position="130"/>
        <end position="157"/>
    </location>
</feature>
<dbReference type="AlphaFoldDB" id="A0A084FX10"/>
<evidence type="ECO:0008006" key="4">
    <source>
        <dbReference type="Google" id="ProtNLM"/>
    </source>
</evidence>
<dbReference type="GeneID" id="27728617"/>
<name>A0A084FX10_PSEDA</name>
<keyword evidence="3" id="KW-1185">Reference proteome</keyword>
<feature type="compositionally biased region" description="Basic and acidic residues" evidence="1">
    <location>
        <begin position="287"/>
        <end position="297"/>
    </location>
</feature>